<gene>
    <name evidence="1" type="ORF">BCS90_26760</name>
</gene>
<keyword evidence="1" id="KW-0614">Plasmid</keyword>
<organism evidence="1 2">
    <name type="scientific">Vibrio cyclitrophicus</name>
    <dbReference type="NCBI Taxonomy" id="47951"/>
    <lineage>
        <taxon>Bacteria</taxon>
        <taxon>Pseudomonadati</taxon>
        <taxon>Pseudomonadota</taxon>
        <taxon>Gammaproteobacteria</taxon>
        <taxon>Vibrionales</taxon>
        <taxon>Vibrionaceae</taxon>
        <taxon>Vibrio</taxon>
    </lineage>
</organism>
<protein>
    <submittedName>
        <fullName evidence="1">Uncharacterized protein</fullName>
    </submittedName>
</protein>
<proteinExistence type="predicted"/>
<evidence type="ECO:0000313" key="1">
    <source>
        <dbReference type="EMBL" id="XNH97218.1"/>
    </source>
</evidence>
<dbReference type="EMBL" id="CP170595">
    <property type="protein sequence ID" value="XNH97218.1"/>
    <property type="molecule type" value="Genomic_DNA"/>
</dbReference>
<sequence>MMKKWIVLGLTALCSFSGFAANPFDENISSKNNPASMRYYIEHYQNTDSQEYKYILVSVRAAADAVSFYTMRLDARNQRIDYCLPMSDPANREILWSWKTEDLISMMNNYIEQKPSFKKYGKFGIGGSIASYLAAALKEQYPCPVQKQW</sequence>
<name>A0ACD5G5I6_9VIBR</name>
<accession>A0ACD5G5I6</accession>
<geneLocation type="plasmid" evidence="1 2">
    <name>unnamed5</name>
</geneLocation>
<reference evidence="1 2" key="1">
    <citation type="journal article" date="2018" name="Nature">
        <title>A major lineage of non-tailed dsDNA viruses as unrecognized killers of marine bacteria.</title>
        <authorList>
            <person name="Kauffman K.M."/>
            <person name="Hussain F.A."/>
            <person name="Yang J."/>
            <person name="Arevalo P."/>
            <person name="Brown J.M."/>
            <person name="Chang W.K."/>
            <person name="VanInsberghe D."/>
            <person name="Elsherbini J."/>
            <person name="Sharma R.S."/>
            <person name="Cutler M.B."/>
            <person name="Kelly L."/>
            <person name="Polz M.F."/>
        </authorList>
    </citation>
    <scope>NUCLEOTIDE SEQUENCE [LARGE SCALE GENOMIC DNA]</scope>
    <source>
        <strain evidence="1 2">10N.222.46.E12</strain>
    </source>
</reference>
<evidence type="ECO:0000313" key="2">
    <source>
        <dbReference type="Proteomes" id="UP000235310"/>
    </source>
</evidence>
<dbReference type="Proteomes" id="UP000235310">
    <property type="component" value="Plasmid unnamed5"/>
</dbReference>